<evidence type="ECO:0000313" key="2">
    <source>
        <dbReference type="Proteomes" id="UP000001940"/>
    </source>
</evidence>
<dbReference type="CTD" id="3565224"/>
<dbReference type="PhylomeDB" id="H2KZ56"/>
<evidence type="ECO:0000313" key="3">
    <source>
        <dbReference type="WormBase" id="C32B5.17b"/>
    </source>
</evidence>
<organism evidence="1 2">
    <name type="scientific">Caenorhabditis elegans</name>
    <dbReference type="NCBI Taxonomy" id="6239"/>
    <lineage>
        <taxon>Eukaryota</taxon>
        <taxon>Metazoa</taxon>
        <taxon>Ecdysozoa</taxon>
        <taxon>Nematoda</taxon>
        <taxon>Chromadorea</taxon>
        <taxon>Rhabditida</taxon>
        <taxon>Rhabditina</taxon>
        <taxon>Rhabditomorpha</taxon>
        <taxon>Rhabditoidea</taxon>
        <taxon>Rhabditidae</taxon>
        <taxon>Peloderinae</taxon>
        <taxon>Caenorhabditis</taxon>
    </lineage>
</organism>
<dbReference type="RefSeq" id="NP_001254025.1">
    <property type="nucleotide sequence ID" value="NM_001267096.3"/>
</dbReference>
<evidence type="ECO:0000313" key="1">
    <source>
        <dbReference type="EMBL" id="CCE67230.1"/>
    </source>
</evidence>
<protein>
    <submittedName>
        <fullName evidence="1">F-box C protein</fullName>
    </submittedName>
</protein>
<keyword evidence="2" id="KW-1185">Reference proteome</keyword>
<gene>
    <name evidence="1 3" type="primary">fbxc-17</name>
    <name evidence="3" type="ORF">C32B5.17</name>
    <name evidence="1" type="ORF">CELE_C32B5.17</name>
</gene>
<dbReference type="PANTHER" id="PTHR31379">
    <property type="entry name" value="F-BOX C PROTEIN-RELATED-RELATED"/>
    <property type="match status" value="1"/>
</dbReference>
<dbReference type="Bgee" id="WBGene00044419">
    <property type="expression patterns" value="Expressed in embryo and 2 other cell types or tissues"/>
</dbReference>
<dbReference type="InterPro" id="IPR021942">
    <property type="entry name" value="DUF3557"/>
</dbReference>
<dbReference type="PaxDb" id="6239-C32B5.17b"/>
<dbReference type="OrthoDB" id="5910451at2759"/>
<dbReference type="FunCoup" id="H2KZ56">
    <property type="interactions" value="171"/>
</dbReference>
<dbReference type="InParanoid" id="H2KZ56"/>
<sequence>MNRPVSYPALGFLLQHLEPNLRFQLCTRCPSIQNLEKSVPLHIRYLKLTDHRIIINGSTYLLSVFDQEFDVEQYDIQDAREMEQDPNEVRLDVRVAPTRLRFNVNNDPVRREGELVIWLLDLWYPKVLRRWMRREREPGTQYTFQTEQEEIDQAMVNIRRAYWSRVQQAGNNRITLNLNGTSKVVIKKFQNGNSWILKMKVESR</sequence>
<accession>H2KZ56</accession>
<dbReference type="WormBase" id="C32B5.17b">
    <property type="protein sequence ID" value="CE46629"/>
    <property type="gene ID" value="WBGene00044419"/>
    <property type="gene designation" value="fbxc-17"/>
</dbReference>
<reference evidence="1 2" key="1">
    <citation type="journal article" date="1998" name="Science">
        <title>Genome sequence of the nematode C. elegans: a platform for investigating biology.</title>
        <authorList>
            <consortium name="The C. elegans sequencing consortium"/>
            <person name="Sulson J.E."/>
            <person name="Waterston R."/>
        </authorList>
    </citation>
    <scope>NUCLEOTIDE SEQUENCE [LARGE SCALE GENOMIC DNA]</scope>
    <source>
        <strain evidence="1 2">Bristol N2</strain>
    </source>
</reference>
<name>H2KZ56_CAEEL</name>
<dbReference type="HOGENOM" id="CLU_1596015_0_0_1"/>
<proteinExistence type="predicted"/>
<dbReference type="EMBL" id="BX284602">
    <property type="protein sequence ID" value="CCE67230.1"/>
    <property type="molecule type" value="Genomic_DNA"/>
</dbReference>
<dbReference type="AGR" id="WB:WBGene00044419"/>
<dbReference type="GeneID" id="3565224"/>
<dbReference type="OMA" id="IQDAREM"/>
<dbReference type="AlphaFoldDB" id="H2KZ56"/>
<dbReference type="Proteomes" id="UP000001940">
    <property type="component" value="Chromosome II"/>
</dbReference>
<dbReference type="PANTHER" id="PTHR31379:SF1">
    <property type="entry name" value="F-BOX C PROTEIN-RELATED"/>
    <property type="match status" value="1"/>
</dbReference>
<dbReference type="KEGG" id="cel:CELE_C32B5.17"/>